<feature type="transmembrane region" description="Helical" evidence="1">
    <location>
        <begin position="39"/>
        <end position="59"/>
    </location>
</feature>
<keyword evidence="3" id="KW-1185">Reference proteome</keyword>
<feature type="transmembrane region" description="Helical" evidence="1">
    <location>
        <begin position="95"/>
        <end position="116"/>
    </location>
</feature>
<keyword evidence="1" id="KW-1133">Transmembrane helix</keyword>
<accession>A0A6G6GHZ6</accession>
<organism evidence="2 3">
    <name type="scientific">Rasiella rasia</name>
    <dbReference type="NCBI Taxonomy" id="2744027"/>
    <lineage>
        <taxon>Bacteria</taxon>
        <taxon>Pseudomonadati</taxon>
        <taxon>Bacteroidota</taxon>
        <taxon>Flavobacteriia</taxon>
        <taxon>Flavobacteriales</taxon>
        <taxon>Flavobacteriaceae</taxon>
        <taxon>Rasiella</taxon>
    </lineage>
</organism>
<dbReference type="EMBL" id="CP049057">
    <property type="protein sequence ID" value="QIE58169.1"/>
    <property type="molecule type" value="Genomic_DNA"/>
</dbReference>
<dbReference type="KEGG" id="mgel:G5B37_00895"/>
<proteinExistence type="predicted"/>
<reference evidence="2 3" key="1">
    <citation type="submission" date="2020-02" db="EMBL/GenBank/DDBJ databases">
        <title>Complete genome sequence of Flavobacteriaceae bacterium.</title>
        <authorList>
            <person name="Kim S.-J."/>
            <person name="Kim Y.-S."/>
            <person name="Kim K.-H."/>
        </authorList>
    </citation>
    <scope>NUCLEOTIDE SEQUENCE [LARGE SCALE GENOMIC DNA]</scope>
    <source>
        <strain evidence="2 3">RR4-40</strain>
    </source>
</reference>
<evidence type="ECO:0000313" key="2">
    <source>
        <dbReference type="EMBL" id="QIE58169.1"/>
    </source>
</evidence>
<feature type="transmembrane region" description="Helical" evidence="1">
    <location>
        <begin position="122"/>
        <end position="144"/>
    </location>
</feature>
<dbReference type="Proteomes" id="UP000505306">
    <property type="component" value="Chromosome"/>
</dbReference>
<feature type="transmembrane region" description="Helical" evidence="1">
    <location>
        <begin position="186"/>
        <end position="212"/>
    </location>
</feature>
<protein>
    <submittedName>
        <fullName evidence="2">Uncharacterized protein</fullName>
    </submittedName>
</protein>
<dbReference type="AlphaFoldDB" id="A0A6G6GHZ6"/>
<dbReference type="RefSeq" id="WP_164678167.1">
    <property type="nucleotide sequence ID" value="NZ_CP049057.1"/>
</dbReference>
<keyword evidence="1" id="KW-0472">Membrane</keyword>
<gene>
    <name evidence="2" type="ORF">G5B37_00895</name>
</gene>
<feature type="transmembrane region" description="Helical" evidence="1">
    <location>
        <begin position="6"/>
        <end position="27"/>
    </location>
</feature>
<feature type="transmembrane region" description="Helical" evidence="1">
    <location>
        <begin position="156"/>
        <end position="174"/>
    </location>
</feature>
<feature type="transmembrane region" description="Helical" evidence="1">
    <location>
        <begin position="65"/>
        <end position="83"/>
    </location>
</feature>
<keyword evidence="1" id="KW-0812">Transmembrane</keyword>
<evidence type="ECO:0000313" key="3">
    <source>
        <dbReference type="Proteomes" id="UP000505306"/>
    </source>
</evidence>
<evidence type="ECO:0000256" key="1">
    <source>
        <dbReference type="SAM" id="Phobius"/>
    </source>
</evidence>
<name>A0A6G6GHZ6_9FLAO</name>
<sequence>MDNPLLHTVLFYAVLAFEGIAALFAFICYKKYSHTYLRFFPWLLLYVFVTEVSAIFVLERFHTNVVIYNVYNIILFLYFYFVYYKNTTSSRNRKVILTAVLIFVLSSIANAVFSSFYTNPQLLAYIVGACMLILCIILYFIEILYTSQELKIDRDLLFWVSIGLLLFYVGYIPIKLSRHFFESREIAFMTLLVVHRILILIMNGCFIIGFLWTRQK</sequence>